<dbReference type="Pfam" id="PF01177">
    <property type="entry name" value="Asp_Glu_race"/>
    <property type="match status" value="1"/>
</dbReference>
<accession>A0A929A0I0</accession>
<organism evidence="3 4">
    <name type="scientific">Leptolyngbya cf. ectocarpi LEGE 11479</name>
    <dbReference type="NCBI Taxonomy" id="1828722"/>
    <lineage>
        <taxon>Bacteria</taxon>
        <taxon>Bacillati</taxon>
        <taxon>Cyanobacteriota</taxon>
        <taxon>Cyanophyceae</taxon>
        <taxon>Leptolyngbyales</taxon>
        <taxon>Leptolyngbyaceae</taxon>
        <taxon>Leptolyngbya group</taxon>
        <taxon>Leptolyngbya</taxon>
    </lineage>
</organism>
<dbReference type="NCBIfam" id="TIGR00035">
    <property type="entry name" value="asp_race"/>
    <property type="match status" value="1"/>
</dbReference>
<protein>
    <submittedName>
        <fullName evidence="3">Aspartate/glutamate racemase family protein</fullName>
    </submittedName>
</protein>
<dbReference type="Proteomes" id="UP000615026">
    <property type="component" value="Unassembled WGS sequence"/>
</dbReference>
<dbReference type="GO" id="GO:0047661">
    <property type="term" value="F:amino-acid racemase activity"/>
    <property type="evidence" value="ECO:0007669"/>
    <property type="project" value="InterPro"/>
</dbReference>
<gene>
    <name evidence="3" type="ORF">IQ260_30260</name>
</gene>
<evidence type="ECO:0000256" key="1">
    <source>
        <dbReference type="ARBA" id="ARBA00007847"/>
    </source>
</evidence>
<dbReference type="Gene3D" id="3.40.50.1860">
    <property type="match status" value="2"/>
</dbReference>
<keyword evidence="2" id="KW-0413">Isomerase</keyword>
<dbReference type="InterPro" id="IPR015942">
    <property type="entry name" value="Asp/Glu/hydantoin_racemase"/>
</dbReference>
<evidence type="ECO:0000313" key="3">
    <source>
        <dbReference type="EMBL" id="MBE9070924.1"/>
    </source>
</evidence>
<comment type="caution">
    <text evidence="3">The sequence shown here is derived from an EMBL/GenBank/DDBJ whole genome shotgun (WGS) entry which is preliminary data.</text>
</comment>
<evidence type="ECO:0000256" key="2">
    <source>
        <dbReference type="ARBA" id="ARBA00023235"/>
    </source>
</evidence>
<dbReference type="EMBL" id="JADEXP010000592">
    <property type="protein sequence ID" value="MBE9070924.1"/>
    <property type="molecule type" value="Genomic_DNA"/>
</dbReference>
<evidence type="ECO:0000313" key="4">
    <source>
        <dbReference type="Proteomes" id="UP000615026"/>
    </source>
</evidence>
<dbReference type="AlphaFoldDB" id="A0A929A0I0"/>
<dbReference type="RefSeq" id="WP_193996747.1">
    <property type="nucleotide sequence ID" value="NZ_JADEXP010000592.1"/>
</dbReference>
<dbReference type="InterPro" id="IPR004380">
    <property type="entry name" value="Asp_race"/>
</dbReference>
<keyword evidence="4" id="KW-1185">Reference proteome</keyword>
<sequence length="236" mass="25635">MKTIGLLGGMSWESTVTYYQAINQGIKSKLGGLHSAQIALYSVDFDPIEKLQHQGDWDEMAKVLSAAALGVQAAGADFLLIGTNTMHKVAPQIEAAIDIPLLHIADAIADALIQQNIQKVGLLGTAFTMEQDFYSGRLQEKHGLEVLIPNVDDRKIVHQVIYQELCLGKITANAKTEYLRIIRTLADQGAEAIILGCTEIGMLITQADTDIQLFDSTVIHAEKAVDYALGELYPGS</sequence>
<dbReference type="PANTHER" id="PTHR21198">
    <property type="entry name" value="GLUTAMATE RACEMASE"/>
    <property type="match status" value="1"/>
</dbReference>
<name>A0A929A0I0_LEPEC</name>
<reference evidence="3" key="1">
    <citation type="submission" date="2020-10" db="EMBL/GenBank/DDBJ databases">
        <authorList>
            <person name="Castelo-Branco R."/>
            <person name="Eusebio N."/>
            <person name="Adriana R."/>
            <person name="Vieira A."/>
            <person name="Brugerolle De Fraissinette N."/>
            <person name="Rezende De Castro R."/>
            <person name="Schneider M.P."/>
            <person name="Vasconcelos V."/>
            <person name="Leao P.N."/>
        </authorList>
    </citation>
    <scope>NUCLEOTIDE SEQUENCE</scope>
    <source>
        <strain evidence="3">LEGE 11479</strain>
    </source>
</reference>
<dbReference type="PANTHER" id="PTHR21198:SF7">
    <property type="entry name" value="ASPARTATE-GLUTAMATE RACEMASE FAMILY"/>
    <property type="match status" value="1"/>
</dbReference>
<dbReference type="InterPro" id="IPR001920">
    <property type="entry name" value="Asp/Glu_race"/>
</dbReference>
<dbReference type="SUPFAM" id="SSF53681">
    <property type="entry name" value="Aspartate/glutamate racemase"/>
    <property type="match status" value="2"/>
</dbReference>
<proteinExistence type="inferred from homology"/>
<comment type="similarity">
    <text evidence="1">Belongs to the aspartate/glutamate racemases family.</text>
</comment>